<comment type="caution">
    <text evidence="1">The sequence shown here is derived from an EMBL/GenBank/DDBJ whole genome shotgun (WGS) entry which is preliminary data.</text>
</comment>
<proteinExistence type="predicted"/>
<gene>
    <name evidence="1" type="ORF">RclHR1_22690002</name>
</gene>
<name>A0A2Z6RNZ5_9GLOM</name>
<dbReference type="AlphaFoldDB" id="A0A2Z6RNZ5"/>
<dbReference type="EMBL" id="BEXD01001412">
    <property type="protein sequence ID" value="GBB93976.1"/>
    <property type="molecule type" value="Genomic_DNA"/>
</dbReference>
<protein>
    <submittedName>
        <fullName evidence="1">Uncharacterized protein</fullName>
    </submittedName>
</protein>
<organism evidence="1 2">
    <name type="scientific">Rhizophagus clarus</name>
    <dbReference type="NCBI Taxonomy" id="94130"/>
    <lineage>
        <taxon>Eukaryota</taxon>
        <taxon>Fungi</taxon>
        <taxon>Fungi incertae sedis</taxon>
        <taxon>Mucoromycota</taxon>
        <taxon>Glomeromycotina</taxon>
        <taxon>Glomeromycetes</taxon>
        <taxon>Glomerales</taxon>
        <taxon>Glomeraceae</taxon>
        <taxon>Rhizophagus</taxon>
    </lineage>
</organism>
<sequence length="165" mass="19071">MATITELVNAIDGYVDNRATTRNILIDQIKKATRQICQKENNLQRDIFQEQQRRYNAEAECDNEIIQKKANLYWYITIGKTREECQNNLNLQAQILALQNNLPNQINLAGIHYLYFNWDDSIPDFLAQFKLDLQNREIDSTGAGANGRAQAIGYLRSCMRGRTLE</sequence>
<keyword evidence="2" id="KW-1185">Reference proteome</keyword>
<reference evidence="1 2" key="1">
    <citation type="submission" date="2017-11" db="EMBL/GenBank/DDBJ databases">
        <title>The genome of Rhizophagus clarus HR1 reveals common genetic basis of auxotrophy among arbuscular mycorrhizal fungi.</title>
        <authorList>
            <person name="Kobayashi Y."/>
        </authorList>
    </citation>
    <scope>NUCLEOTIDE SEQUENCE [LARGE SCALE GENOMIC DNA]</scope>
    <source>
        <strain evidence="1 2">HR1</strain>
    </source>
</reference>
<evidence type="ECO:0000313" key="2">
    <source>
        <dbReference type="Proteomes" id="UP000247702"/>
    </source>
</evidence>
<accession>A0A2Z6RNZ5</accession>
<dbReference type="Proteomes" id="UP000247702">
    <property type="component" value="Unassembled WGS sequence"/>
</dbReference>
<evidence type="ECO:0000313" key="1">
    <source>
        <dbReference type="EMBL" id="GBB93976.1"/>
    </source>
</evidence>